<name>A0A0C9Z1P2_9AGAM</name>
<accession>A0A0C9Z1P2</accession>
<evidence type="ECO:0000313" key="2">
    <source>
        <dbReference type="Proteomes" id="UP000054018"/>
    </source>
</evidence>
<keyword evidence="2" id="KW-1185">Reference proteome</keyword>
<dbReference type="HOGENOM" id="CLU_3033267_0_0_1"/>
<sequence>MSCWSDFGPGARVDGLMHDTACIFFKYAHTQKLVTRVSATNTMNAGTFRGVKRPL</sequence>
<dbReference type="Proteomes" id="UP000054018">
    <property type="component" value="Unassembled WGS sequence"/>
</dbReference>
<evidence type="ECO:0000313" key="1">
    <source>
        <dbReference type="EMBL" id="KIK16272.1"/>
    </source>
</evidence>
<organism evidence="1 2">
    <name type="scientific">Pisolithus microcarpus 441</name>
    <dbReference type="NCBI Taxonomy" id="765257"/>
    <lineage>
        <taxon>Eukaryota</taxon>
        <taxon>Fungi</taxon>
        <taxon>Dikarya</taxon>
        <taxon>Basidiomycota</taxon>
        <taxon>Agaricomycotina</taxon>
        <taxon>Agaricomycetes</taxon>
        <taxon>Agaricomycetidae</taxon>
        <taxon>Boletales</taxon>
        <taxon>Sclerodermatineae</taxon>
        <taxon>Pisolithaceae</taxon>
        <taxon>Pisolithus</taxon>
    </lineage>
</organism>
<dbReference type="EMBL" id="KN833862">
    <property type="protein sequence ID" value="KIK16272.1"/>
    <property type="molecule type" value="Genomic_DNA"/>
</dbReference>
<dbReference type="AlphaFoldDB" id="A0A0C9Z1P2"/>
<reference evidence="1 2" key="1">
    <citation type="submission" date="2014-04" db="EMBL/GenBank/DDBJ databases">
        <authorList>
            <consortium name="DOE Joint Genome Institute"/>
            <person name="Kuo A."/>
            <person name="Kohler A."/>
            <person name="Costa M.D."/>
            <person name="Nagy L.G."/>
            <person name="Floudas D."/>
            <person name="Copeland A."/>
            <person name="Barry K.W."/>
            <person name="Cichocki N."/>
            <person name="Veneault-Fourrey C."/>
            <person name="LaButti K."/>
            <person name="Lindquist E.A."/>
            <person name="Lipzen A."/>
            <person name="Lundell T."/>
            <person name="Morin E."/>
            <person name="Murat C."/>
            <person name="Sun H."/>
            <person name="Tunlid A."/>
            <person name="Henrissat B."/>
            <person name="Grigoriev I.V."/>
            <person name="Hibbett D.S."/>
            <person name="Martin F."/>
            <person name="Nordberg H.P."/>
            <person name="Cantor M.N."/>
            <person name="Hua S.X."/>
        </authorList>
    </citation>
    <scope>NUCLEOTIDE SEQUENCE [LARGE SCALE GENOMIC DNA]</scope>
    <source>
        <strain evidence="1 2">441</strain>
    </source>
</reference>
<proteinExistence type="predicted"/>
<protein>
    <submittedName>
        <fullName evidence="1">Unplaced genomic scaffold scaffold_178, whole genome shotgun sequence</fullName>
    </submittedName>
</protein>
<reference evidence="2" key="2">
    <citation type="submission" date="2015-01" db="EMBL/GenBank/DDBJ databases">
        <title>Evolutionary Origins and Diversification of the Mycorrhizal Mutualists.</title>
        <authorList>
            <consortium name="DOE Joint Genome Institute"/>
            <consortium name="Mycorrhizal Genomics Consortium"/>
            <person name="Kohler A."/>
            <person name="Kuo A."/>
            <person name="Nagy L.G."/>
            <person name="Floudas D."/>
            <person name="Copeland A."/>
            <person name="Barry K.W."/>
            <person name="Cichocki N."/>
            <person name="Veneault-Fourrey C."/>
            <person name="LaButti K."/>
            <person name="Lindquist E.A."/>
            <person name="Lipzen A."/>
            <person name="Lundell T."/>
            <person name="Morin E."/>
            <person name="Murat C."/>
            <person name="Riley R."/>
            <person name="Ohm R."/>
            <person name="Sun H."/>
            <person name="Tunlid A."/>
            <person name="Henrissat B."/>
            <person name="Grigoriev I.V."/>
            <person name="Hibbett D.S."/>
            <person name="Martin F."/>
        </authorList>
    </citation>
    <scope>NUCLEOTIDE SEQUENCE [LARGE SCALE GENOMIC DNA]</scope>
    <source>
        <strain evidence="2">441</strain>
    </source>
</reference>
<gene>
    <name evidence="1" type="ORF">PISMIDRAFT_15918</name>
</gene>